<dbReference type="SUPFAM" id="SSF74650">
    <property type="entry name" value="Galactose mutarotase-like"/>
    <property type="match status" value="1"/>
</dbReference>
<feature type="compositionally biased region" description="Low complexity" evidence="1">
    <location>
        <begin position="223"/>
        <end position="232"/>
    </location>
</feature>
<sequence length="356" mass="40970">MQWSARKYNPNARGCRDNVITANLFSIYSHVSIRDENQGLQMTVLNDRTQGGSSVMNGELKLMVHQRLESKGQGGDFKIDKPGVDGKGLKVKVRKCETDNIRSRKTIDIPEVKGLVNKLIGNFIKKIKYTPSGDSSQNNGSNSGNSVAPVLNTTTQTTNTQTTTDNTTETTIELKKADEKQKFSEMTSEEKFDHMFDEILELKYSKQNNISAVQTKRTPYRPNKWNNNRNGNSQTYGQQNMVRKRNTGGGGAFGEERQRSDQRDPRSHRPIRNQNGNNWSENRNRNHHQNSYHRTPHQNYGFDVQRNQNNRYVNNNDLMNEMLNQREITNQLLQNMNRNDSSNRFLVQTQRPFPQN</sequence>
<dbReference type="Gene3D" id="2.70.98.30">
    <property type="entry name" value="Golgi alpha-mannosidase II, domain 4"/>
    <property type="match status" value="1"/>
</dbReference>
<name>A0A7R9PVU0_9ACAR</name>
<dbReference type="InterPro" id="IPR011013">
    <property type="entry name" value="Gal_mutarotase_sf_dom"/>
</dbReference>
<gene>
    <name evidence="2" type="ORF">OSB1V03_LOCUS2199</name>
</gene>
<dbReference type="GO" id="GO:0003824">
    <property type="term" value="F:catalytic activity"/>
    <property type="evidence" value="ECO:0007669"/>
    <property type="project" value="InterPro"/>
</dbReference>
<dbReference type="GO" id="GO:0005975">
    <property type="term" value="P:carbohydrate metabolic process"/>
    <property type="evidence" value="ECO:0007669"/>
    <property type="project" value="InterPro"/>
</dbReference>
<reference evidence="2" key="1">
    <citation type="submission" date="2020-11" db="EMBL/GenBank/DDBJ databases">
        <authorList>
            <person name="Tran Van P."/>
        </authorList>
    </citation>
    <scope>NUCLEOTIDE SEQUENCE</scope>
</reference>
<feature type="compositionally biased region" description="Basic and acidic residues" evidence="1">
    <location>
        <begin position="254"/>
        <end position="267"/>
    </location>
</feature>
<dbReference type="OrthoDB" id="2016903at2759"/>
<evidence type="ECO:0000256" key="1">
    <source>
        <dbReference type="SAM" id="MobiDB-lite"/>
    </source>
</evidence>
<protein>
    <submittedName>
        <fullName evidence="2">Uncharacterized protein</fullName>
    </submittedName>
</protein>
<feature type="compositionally biased region" description="Low complexity" evidence="1">
    <location>
        <begin position="132"/>
        <end position="171"/>
    </location>
</feature>
<proteinExistence type="predicted"/>
<dbReference type="Proteomes" id="UP000759131">
    <property type="component" value="Unassembled WGS sequence"/>
</dbReference>
<feature type="region of interest" description="Disordered" evidence="1">
    <location>
        <begin position="213"/>
        <end position="302"/>
    </location>
</feature>
<dbReference type="AlphaFoldDB" id="A0A7R9PVU0"/>
<dbReference type="EMBL" id="CAJPIZ010000731">
    <property type="protein sequence ID" value="CAG2102159.1"/>
    <property type="molecule type" value="Genomic_DNA"/>
</dbReference>
<evidence type="ECO:0000313" key="3">
    <source>
        <dbReference type="Proteomes" id="UP000759131"/>
    </source>
</evidence>
<accession>A0A7R9PVU0</accession>
<organism evidence="2">
    <name type="scientific">Medioppia subpectinata</name>
    <dbReference type="NCBI Taxonomy" id="1979941"/>
    <lineage>
        <taxon>Eukaryota</taxon>
        <taxon>Metazoa</taxon>
        <taxon>Ecdysozoa</taxon>
        <taxon>Arthropoda</taxon>
        <taxon>Chelicerata</taxon>
        <taxon>Arachnida</taxon>
        <taxon>Acari</taxon>
        <taxon>Acariformes</taxon>
        <taxon>Sarcoptiformes</taxon>
        <taxon>Oribatida</taxon>
        <taxon>Brachypylina</taxon>
        <taxon>Oppioidea</taxon>
        <taxon>Oppiidae</taxon>
        <taxon>Medioppia</taxon>
    </lineage>
</organism>
<evidence type="ECO:0000313" key="2">
    <source>
        <dbReference type="EMBL" id="CAD7621729.1"/>
    </source>
</evidence>
<feature type="region of interest" description="Disordered" evidence="1">
    <location>
        <begin position="130"/>
        <end position="185"/>
    </location>
</feature>
<keyword evidence="3" id="KW-1185">Reference proteome</keyword>
<dbReference type="GO" id="GO:0030246">
    <property type="term" value="F:carbohydrate binding"/>
    <property type="evidence" value="ECO:0007669"/>
    <property type="project" value="InterPro"/>
</dbReference>
<dbReference type="EMBL" id="OC855306">
    <property type="protein sequence ID" value="CAD7621729.1"/>
    <property type="molecule type" value="Genomic_DNA"/>
</dbReference>
<feature type="compositionally biased region" description="Basic and acidic residues" evidence="1">
    <location>
        <begin position="172"/>
        <end position="185"/>
    </location>
</feature>
<feature type="compositionally biased region" description="Basic residues" evidence="1">
    <location>
        <begin position="285"/>
        <end position="296"/>
    </location>
</feature>
<feature type="compositionally biased region" description="Low complexity" evidence="1">
    <location>
        <begin position="272"/>
        <end position="281"/>
    </location>
</feature>